<proteinExistence type="predicted"/>
<dbReference type="PANTHER" id="PTHR15949">
    <property type="entry name" value="TESTIS-EXPRESSED PROTEIN 264"/>
    <property type="match status" value="1"/>
</dbReference>
<keyword evidence="2" id="KW-1185">Reference proteome</keyword>
<dbReference type="SUPFAM" id="SSF55136">
    <property type="entry name" value="Probable bacterial effector-binding domain"/>
    <property type="match status" value="1"/>
</dbReference>
<dbReference type="InterPro" id="IPR011256">
    <property type="entry name" value="Reg_factor_effector_dom_sf"/>
</dbReference>
<name>A0A7G7G8K7_9BACT</name>
<protein>
    <submittedName>
        <fullName evidence="1">GyrI-like domain-containing protein</fullName>
    </submittedName>
</protein>
<dbReference type="EMBL" id="CP055156">
    <property type="protein sequence ID" value="QNF33491.1"/>
    <property type="molecule type" value="Genomic_DNA"/>
</dbReference>
<evidence type="ECO:0000313" key="2">
    <source>
        <dbReference type="Proteomes" id="UP000515237"/>
    </source>
</evidence>
<dbReference type="RefSeq" id="WP_185274341.1">
    <property type="nucleotide sequence ID" value="NZ_CP055156.1"/>
</dbReference>
<dbReference type="KEGG" id="aswu:HUW51_12455"/>
<dbReference type="PANTHER" id="PTHR15949:SF3">
    <property type="entry name" value="TESTIS-EXPRESSED PROTEIN 264"/>
    <property type="match status" value="1"/>
</dbReference>
<evidence type="ECO:0000313" key="1">
    <source>
        <dbReference type="EMBL" id="QNF33491.1"/>
    </source>
</evidence>
<reference evidence="1 2" key="1">
    <citation type="journal article" date="2018" name="Int. J. Syst. Evol. Microbiol.">
        <title>Adhaeribacter swui sp. nov., isolated from wet mud.</title>
        <authorList>
            <person name="Kim D.U."/>
            <person name="Kim K.W."/>
            <person name="Kang M.S."/>
            <person name="Kim J.Y."/>
            <person name="Jang J.H."/>
            <person name="Kim M.K."/>
        </authorList>
    </citation>
    <scope>NUCLEOTIDE SEQUENCE [LARGE SCALE GENOMIC DNA]</scope>
    <source>
        <strain evidence="1 2">KCTC 52873</strain>
    </source>
</reference>
<dbReference type="AlphaFoldDB" id="A0A7G7G8K7"/>
<organism evidence="1 2">
    <name type="scientific">Adhaeribacter swui</name>
    <dbReference type="NCBI Taxonomy" id="2086471"/>
    <lineage>
        <taxon>Bacteria</taxon>
        <taxon>Pseudomonadati</taxon>
        <taxon>Bacteroidota</taxon>
        <taxon>Cytophagia</taxon>
        <taxon>Cytophagales</taxon>
        <taxon>Hymenobacteraceae</taxon>
        <taxon>Adhaeribacter</taxon>
    </lineage>
</organism>
<gene>
    <name evidence="1" type="ORF">HUW51_12455</name>
</gene>
<accession>A0A7G7G8K7</accession>
<dbReference type="Proteomes" id="UP000515237">
    <property type="component" value="Chromosome"/>
</dbReference>
<sequence length="174" mass="19608">MGNKKFLLAILLLLVIGFGFYGYLGGFNPVQVIRTTSKPVYVAGKYFHGNMQDKALGTYFQEAAKLLEDKKVPGYLGNIYYNNPEETNDSIQAFIGIVVPDSTVQLPAGYELRQWPGSRPVVQASVKAHFFLAPNKLYAGLFDYAKKNKLNIKKQYLEEFPKDRYGRVQAQLAN</sequence>